<reference evidence="2 3" key="1">
    <citation type="journal article" date="2011" name="Plasmid">
        <title>Streptomyces turgidiscabies Car8 contains a modular pathogenicity island that shares virulence genes with other actinobacterial plant pathogens.</title>
        <authorList>
            <person name="Huguet-Tapia J.C."/>
            <person name="Badger J.H."/>
            <person name="Loria R."/>
            <person name="Pettis G.S."/>
        </authorList>
    </citation>
    <scope>NUCLEOTIDE SEQUENCE [LARGE SCALE GENOMIC DNA]</scope>
    <source>
        <strain evidence="2 3">Car8</strain>
    </source>
</reference>
<organism evidence="2 3">
    <name type="scientific">Streptomyces turgidiscabies (strain Car8)</name>
    <dbReference type="NCBI Taxonomy" id="698760"/>
    <lineage>
        <taxon>Bacteria</taxon>
        <taxon>Bacillati</taxon>
        <taxon>Actinomycetota</taxon>
        <taxon>Actinomycetes</taxon>
        <taxon>Kitasatosporales</taxon>
        <taxon>Streptomycetaceae</taxon>
        <taxon>Streptomyces</taxon>
    </lineage>
</organism>
<protein>
    <submittedName>
        <fullName evidence="2">Uncharacterized protein</fullName>
    </submittedName>
</protein>
<dbReference type="EMBL" id="AEJB01000211">
    <property type="protein sequence ID" value="ELP68426.1"/>
    <property type="molecule type" value="Genomic_DNA"/>
</dbReference>
<keyword evidence="3" id="KW-1185">Reference proteome</keyword>
<evidence type="ECO:0000313" key="2">
    <source>
        <dbReference type="EMBL" id="ELP68426.1"/>
    </source>
</evidence>
<evidence type="ECO:0000256" key="1">
    <source>
        <dbReference type="SAM" id="MobiDB-lite"/>
    </source>
</evidence>
<evidence type="ECO:0000313" key="3">
    <source>
        <dbReference type="Proteomes" id="UP000010931"/>
    </source>
</evidence>
<accession>L7FBJ5</accession>
<dbReference type="AlphaFoldDB" id="L7FBJ5"/>
<feature type="compositionally biased region" description="Basic and acidic residues" evidence="1">
    <location>
        <begin position="10"/>
        <end position="22"/>
    </location>
</feature>
<dbReference type="Proteomes" id="UP000010931">
    <property type="component" value="Unassembled WGS sequence"/>
</dbReference>
<sequence length="22" mass="2515">MKPSVCHCPTKADHRPHADVRE</sequence>
<proteinExistence type="predicted"/>
<feature type="non-terminal residue" evidence="2">
    <location>
        <position position="22"/>
    </location>
</feature>
<comment type="caution">
    <text evidence="2">The sequence shown here is derived from an EMBL/GenBank/DDBJ whole genome shotgun (WGS) entry which is preliminary data.</text>
</comment>
<feature type="region of interest" description="Disordered" evidence="1">
    <location>
        <begin position="1"/>
        <end position="22"/>
    </location>
</feature>
<name>L7FBJ5_STRT8</name>
<gene>
    <name evidence="2" type="ORF">STRTUCAR8_03106</name>
</gene>